<feature type="region of interest" description="Disordered" evidence="1">
    <location>
        <begin position="163"/>
        <end position="207"/>
    </location>
</feature>
<name>A0A3M7L8F2_AUXPR</name>
<accession>A0A3M7L8F2</accession>
<sequence length="207" mass="21355">AAARASQPASASRNAPTLSHWASASPGSAASAYLGGGAGPWKVGAVMQQRRAIGPTGQAPRPPAPEACPTPLVSSHTTPCLHDIVVGLVRKFHVAPAGAQRGRRGRQAPLARLGRRCVADWQGQLRRSWAPNHLLQRRLGVGLAGGAVDAGPPGARLRGQAAIASLATSPAPPRLPLAPRPQQTGPSIAPHQHQARPHQRVAHDASV</sequence>
<evidence type="ECO:0000256" key="1">
    <source>
        <dbReference type="SAM" id="MobiDB-lite"/>
    </source>
</evidence>
<feature type="region of interest" description="Disordered" evidence="1">
    <location>
        <begin position="1"/>
        <end position="27"/>
    </location>
</feature>
<protein>
    <submittedName>
        <fullName evidence="2">Uncharacterized protein</fullName>
    </submittedName>
</protein>
<reference evidence="3" key="1">
    <citation type="journal article" date="2018" name="Algal Res.">
        <title>Characterization of plant carbon substrate utilization by Auxenochlorella protothecoides.</title>
        <authorList>
            <person name="Vogler B.W."/>
            <person name="Starkenburg S.R."/>
            <person name="Sudasinghe N."/>
            <person name="Schambach J.Y."/>
            <person name="Rollin J.A."/>
            <person name="Pattathil S."/>
            <person name="Barry A.N."/>
        </authorList>
    </citation>
    <scope>NUCLEOTIDE SEQUENCE [LARGE SCALE GENOMIC DNA]</scope>
    <source>
        <strain evidence="3">UTEX 25</strain>
    </source>
</reference>
<feature type="non-terminal residue" evidence="2">
    <location>
        <position position="207"/>
    </location>
</feature>
<comment type="caution">
    <text evidence="2">The sequence shown here is derived from an EMBL/GenBank/DDBJ whole genome shotgun (WGS) entry which is preliminary data.</text>
</comment>
<gene>
    <name evidence="2" type="ORF">APUTEX25_002164</name>
</gene>
<proteinExistence type="predicted"/>
<feature type="compositionally biased region" description="Pro residues" evidence="1">
    <location>
        <begin position="170"/>
        <end position="179"/>
    </location>
</feature>
<evidence type="ECO:0000313" key="2">
    <source>
        <dbReference type="EMBL" id="RMZ57756.1"/>
    </source>
</evidence>
<evidence type="ECO:0000313" key="3">
    <source>
        <dbReference type="Proteomes" id="UP000279271"/>
    </source>
</evidence>
<dbReference type="EMBL" id="QOKY01000093">
    <property type="protein sequence ID" value="RMZ57756.1"/>
    <property type="molecule type" value="Genomic_DNA"/>
</dbReference>
<dbReference type="AlphaFoldDB" id="A0A3M7L8F2"/>
<dbReference type="Proteomes" id="UP000279271">
    <property type="component" value="Unassembled WGS sequence"/>
</dbReference>
<organism evidence="2 3">
    <name type="scientific">Auxenochlorella protothecoides</name>
    <name type="common">Green microalga</name>
    <name type="synonym">Chlorella protothecoides</name>
    <dbReference type="NCBI Taxonomy" id="3075"/>
    <lineage>
        <taxon>Eukaryota</taxon>
        <taxon>Viridiplantae</taxon>
        <taxon>Chlorophyta</taxon>
        <taxon>core chlorophytes</taxon>
        <taxon>Trebouxiophyceae</taxon>
        <taxon>Chlorellales</taxon>
        <taxon>Chlorellaceae</taxon>
        <taxon>Auxenochlorella</taxon>
    </lineage>
</organism>
<feature type="non-terminal residue" evidence="2">
    <location>
        <position position="1"/>
    </location>
</feature>